<dbReference type="SUPFAM" id="SSF53271">
    <property type="entry name" value="PRTase-like"/>
    <property type="match status" value="1"/>
</dbReference>
<dbReference type="RefSeq" id="WP_087032817.1">
    <property type="nucleotide sequence ID" value="NZ_FJNE01000003.1"/>
</dbReference>
<feature type="domain" description="Phosphoribosyltransferase" evidence="3">
    <location>
        <begin position="136"/>
        <end position="225"/>
    </location>
</feature>
<dbReference type="Proteomes" id="UP000242754">
    <property type="component" value="Unassembled WGS sequence"/>
</dbReference>
<dbReference type="PANTHER" id="PTHR47505:SF1">
    <property type="entry name" value="DNA UTILIZATION PROTEIN YHGH"/>
    <property type="match status" value="1"/>
</dbReference>
<dbReference type="AlphaFoldDB" id="A0A143YKN4"/>
<dbReference type="Pfam" id="PF00156">
    <property type="entry name" value="Pribosyltran"/>
    <property type="match status" value="1"/>
</dbReference>
<dbReference type="CDD" id="cd06223">
    <property type="entry name" value="PRTases_typeI"/>
    <property type="match status" value="1"/>
</dbReference>
<reference evidence="4 5" key="1">
    <citation type="submission" date="2016-02" db="EMBL/GenBank/DDBJ databases">
        <authorList>
            <person name="Wen L."/>
            <person name="He K."/>
            <person name="Yang H."/>
        </authorList>
    </citation>
    <scope>NUCLEOTIDE SEQUENCE [LARGE SCALE GENOMIC DNA]</scope>
    <source>
        <strain evidence="4">Trichococcus palustris</strain>
    </source>
</reference>
<evidence type="ECO:0000313" key="5">
    <source>
        <dbReference type="Proteomes" id="UP000242754"/>
    </source>
</evidence>
<dbReference type="Gene3D" id="3.40.50.2020">
    <property type="match status" value="1"/>
</dbReference>
<feature type="compositionally biased region" description="Polar residues" evidence="2">
    <location>
        <begin position="155"/>
        <end position="164"/>
    </location>
</feature>
<dbReference type="InterPro" id="IPR000836">
    <property type="entry name" value="PRTase_dom"/>
</dbReference>
<dbReference type="InterPro" id="IPR051910">
    <property type="entry name" value="ComF/GntX_DNA_util-trans"/>
</dbReference>
<evidence type="ECO:0000256" key="2">
    <source>
        <dbReference type="SAM" id="MobiDB-lite"/>
    </source>
</evidence>
<comment type="similarity">
    <text evidence="1">Belongs to the ComF/GntX family.</text>
</comment>
<evidence type="ECO:0000259" key="3">
    <source>
        <dbReference type="Pfam" id="PF00156"/>
    </source>
</evidence>
<dbReference type="EMBL" id="FJNE01000003">
    <property type="protein sequence ID" value="CZQ91272.1"/>
    <property type="molecule type" value="Genomic_DNA"/>
</dbReference>
<protein>
    <recommendedName>
        <fullName evidence="3">Phosphoribosyltransferase domain-containing protein</fullName>
    </recommendedName>
</protein>
<dbReference type="STRING" id="140314.SAMN04488076_11437"/>
<gene>
    <name evidence="4" type="ORF">Tpal_1383</name>
</gene>
<dbReference type="PANTHER" id="PTHR47505">
    <property type="entry name" value="DNA UTILIZATION PROTEIN YHGH"/>
    <property type="match status" value="1"/>
</dbReference>
<dbReference type="InterPro" id="IPR029057">
    <property type="entry name" value="PRTase-like"/>
</dbReference>
<evidence type="ECO:0000313" key="4">
    <source>
        <dbReference type="EMBL" id="CZQ91272.1"/>
    </source>
</evidence>
<accession>A0A143YKN4</accession>
<feature type="region of interest" description="Disordered" evidence="2">
    <location>
        <begin position="154"/>
        <end position="178"/>
    </location>
</feature>
<keyword evidence="5" id="KW-1185">Reference proteome</keyword>
<evidence type="ECO:0000256" key="1">
    <source>
        <dbReference type="ARBA" id="ARBA00008007"/>
    </source>
</evidence>
<proteinExistence type="inferred from homology"/>
<sequence length="229" mass="26754">MGQCLFCDRWITESLTLRELFQFRERLPALACQECLRKLPALSGTTTCPGCMRRQETGDYCEDCRNWERLYPQLAIRHTAFYAYEGAVKDWLHRYKFQGDHRLTGAFRTELQQYQQKNKGALFVPLPISQTSFAERGFNQCEEMLKQAGIPSQMLMGNSHQGGKQSEKNRQERMASQQPFDLRQDYEDYLKKKIILFDDVYTTGRTLHHAKALLYKYGFASVESFSIAR</sequence>
<dbReference type="OrthoDB" id="9779910at2"/>
<name>A0A143YKN4_9LACT</name>
<organism evidence="4 5">
    <name type="scientific">Trichococcus palustris</name>
    <dbReference type="NCBI Taxonomy" id="140314"/>
    <lineage>
        <taxon>Bacteria</taxon>
        <taxon>Bacillati</taxon>
        <taxon>Bacillota</taxon>
        <taxon>Bacilli</taxon>
        <taxon>Lactobacillales</taxon>
        <taxon>Carnobacteriaceae</taxon>
        <taxon>Trichococcus</taxon>
    </lineage>
</organism>